<keyword evidence="2" id="KW-1185">Reference proteome</keyword>
<feature type="transmembrane region" description="Helical" evidence="1">
    <location>
        <begin position="66"/>
        <end position="87"/>
    </location>
</feature>
<proteinExistence type="predicted"/>
<sequence>MASTSLTPARLTLAVQNCFDATVLRVDVSSKRLFIRPSANDDEYSELCYFLKQCSLVKLSNSTIKLSKLICMYMFCSISLSTVLCFYHKRFLTLDNDFIVH</sequence>
<dbReference type="Proteomes" id="UP000046393">
    <property type="component" value="Unplaced"/>
</dbReference>
<keyword evidence="1" id="KW-0472">Membrane</keyword>
<dbReference type="AlphaFoldDB" id="A0A0N5AYJ2"/>
<accession>A0A0N5AYJ2</accession>
<protein>
    <submittedName>
        <fullName evidence="3">FERM domain-containing protein</fullName>
    </submittedName>
</protein>
<dbReference type="WBParaSite" id="SMUV_0001003401-mRNA-1">
    <property type="protein sequence ID" value="SMUV_0001003401-mRNA-1"/>
    <property type="gene ID" value="SMUV_0001003401"/>
</dbReference>
<keyword evidence="1" id="KW-1133">Transmembrane helix</keyword>
<organism evidence="2 3">
    <name type="scientific">Syphacia muris</name>
    <dbReference type="NCBI Taxonomy" id="451379"/>
    <lineage>
        <taxon>Eukaryota</taxon>
        <taxon>Metazoa</taxon>
        <taxon>Ecdysozoa</taxon>
        <taxon>Nematoda</taxon>
        <taxon>Chromadorea</taxon>
        <taxon>Rhabditida</taxon>
        <taxon>Spirurina</taxon>
        <taxon>Oxyuridomorpha</taxon>
        <taxon>Oxyuroidea</taxon>
        <taxon>Oxyuridae</taxon>
        <taxon>Syphacia</taxon>
    </lineage>
</organism>
<evidence type="ECO:0000313" key="3">
    <source>
        <dbReference type="WBParaSite" id="SMUV_0001003401-mRNA-1"/>
    </source>
</evidence>
<evidence type="ECO:0000313" key="2">
    <source>
        <dbReference type="Proteomes" id="UP000046393"/>
    </source>
</evidence>
<evidence type="ECO:0000256" key="1">
    <source>
        <dbReference type="SAM" id="Phobius"/>
    </source>
</evidence>
<keyword evidence="1" id="KW-0812">Transmembrane</keyword>
<reference evidence="3" key="1">
    <citation type="submission" date="2017-02" db="UniProtKB">
        <authorList>
            <consortium name="WormBaseParasite"/>
        </authorList>
    </citation>
    <scope>IDENTIFICATION</scope>
</reference>
<name>A0A0N5AYJ2_9BILA</name>